<dbReference type="Proteomes" id="UP000193411">
    <property type="component" value="Unassembled WGS sequence"/>
</dbReference>
<evidence type="ECO:0000313" key="1">
    <source>
        <dbReference type="EMBL" id="ORZ26551.1"/>
    </source>
</evidence>
<evidence type="ECO:0000313" key="4">
    <source>
        <dbReference type="EMBL" id="ORZ38698.1"/>
    </source>
</evidence>
<name>A0A1Y2H897_9FUNG</name>
<gene>
    <name evidence="4" type="ORF">BCR44DRAFT_1428780</name>
    <name evidence="2" type="ORF">BCR44DRAFT_1453078</name>
    <name evidence="3" type="ORF">BCR44DRAFT_1453079</name>
    <name evidence="1" type="ORF">BCR44DRAFT_1456051</name>
</gene>
<accession>A0A1Y2H897</accession>
<sequence>MSWVRAPHWSALVQWLGSRAFTAVAGVRFPDAEVFLFVLLDALLWCSKYRVFTSKSLALDVSLSFFWPNECQKHAESPHLV</sequence>
<organism evidence="2 5">
    <name type="scientific">Catenaria anguillulae PL171</name>
    <dbReference type="NCBI Taxonomy" id="765915"/>
    <lineage>
        <taxon>Eukaryota</taxon>
        <taxon>Fungi</taxon>
        <taxon>Fungi incertae sedis</taxon>
        <taxon>Blastocladiomycota</taxon>
        <taxon>Blastocladiomycetes</taxon>
        <taxon>Blastocladiales</taxon>
        <taxon>Catenariaceae</taxon>
        <taxon>Catenaria</taxon>
    </lineage>
</organism>
<dbReference type="AlphaFoldDB" id="A0A1Y2H897"/>
<protein>
    <submittedName>
        <fullName evidence="2">Uncharacterized protein</fullName>
    </submittedName>
</protein>
<dbReference type="EMBL" id="MCFL01000405">
    <property type="protein sequence ID" value="ORZ26551.1"/>
    <property type="molecule type" value="Genomic_DNA"/>
</dbReference>
<evidence type="ECO:0000313" key="5">
    <source>
        <dbReference type="Proteomes" id="UP000193411"/>
    </source>
</evidence>
<evidence type="ECO:0000313" key="2">
    <source>
        <dbReference type="EMBL" id="ORZ29262.1"/>
    </source>
</evidence>
<dbReference type="EMBL" id="MCFL01000008">
    <property type="protein sequence ID" value="ORZ38698.1"/>
    <property type="molecule type" value="Genomic_DNA"/>
</dbReference>
<comment type="caution">
    <text evidence="2">The sequence shown here is derived from an EMBL/GenBank/DDBJ whole genome shotgun (WGS) entry which is preliminary data.</text>
</comment>
<keyword evidence="5" id="KW-1185">Reference proteome</keyword>
<reference evidence="2 5" key="1">
    <citation type="submission" date="2016-07" db="EMBL/GenBank/DDBJ databases">
        <title>Pervasive Adenine N6-methylation of Active Genes in Fungi.</title>
        <authorList>
            <consortium name="DOE Joint Genome Institute"/>
            <person name="Mondo S.J."/>
            <person name="Dannebaum R.O."/>
            <person name="Kuo R.C."/>
            <person name="Labutti K."/>
            <person name="Haridas S."/>
            <person name="Kuo A."/>
            <person name="Salamov A."/>
            <person name="Ahrendt S.R."/>
            <person name="Lipzen A."/>
            <person name="Sullivan W."/>
            <person name="Andreopoulos W.B."/>
            <person name="Clum A."/>
            <person name="Lindquist E."/>
            <person name="Daum C."/>
            <person name="Ramamoorthy G.K."/>
            <person name="Gryganskyi A."/>
            <person name="Culley D."/>
            <person name="Magnuson J.K."/>
            <person name="James T.Y."/>
            <person name="O'Malley M.A."/>
            <person name="Stajich J.E."/>
            <person name="Spatafora J.W."/>
            <person name="Visel A."/>
            <person name="Grigoriev I.V."/>
        </authorList>
    </citation>
    <scope>NUCLEOTIDE SEQUENCE [LARGE SCALE GENOMIC DNA]</scope>
    <source>
        <strain evidence="2 5">PL171</strain>
    </source>
</reference>
<dbReference type="EMBL" id="MCFL01000259">
    <property type="protein sequence ID" value="ORZ29263.1"/>
    <property type="molecule type" value="Genomic_DNA"/>
</dbReference>
<proteinExistence type="predicted"/>
<dbReference type="EMBL" id="MCFL01000259">
    <property type="protein sequence ID" value="ORZ29262.1"/>
    <property type="molecule type" value="Genomic_DNA"/>
</dbReference>
<evidence type="ECO:0000313" key="3">
    <source>
        <dbReference type="EMBL" id="ORZ29263.1"/>
    </source>
</evidence>